<gene>
    <name evidence="4" type="ORF">HNR02_004740</name>
</gene>
<dbReference type="NCBIfam" id="NF005687">
    <property type="entry name" value="PRK07487.1"/>
    <property type="match status" value="1"/>
</dbReference>
<dbReference type="Gene3D" id="3.90.1300.10">
    <property type="entry name" value="Amidase signature (AS) domain"/>
    <property type="match status" value="1"/>
</dbReference>
<evidence type="ECO:0000259" key="3">
    <source>
        <dbReference type="Pfam" id="PF01425"/>
    </source>
</evidence>
<dbReference type="InterPro" id="IPR023631">
    <property type="entry name" value="Amidase_dom"/>
</dbReference>
<evidence type="ECO:0000313" key="4">
    <source>
        <dbReference type="EMBL" id="NYI91417.1"/>
    </source>
</evidence>
<evidence type="ECO:0000256" key="1">
    <source>
        <dbReference type="ARBA" id="ARBA00009199"/>
    </source>
</evidence>
<dbReference type="EC" id="3.5.1.4" evidence="4"/>
<dbReference type="InterPro" id="IPR000120">
    <property type="entry name" value="Amidase"/>
</dbReference>
<reference evidence="4 5" key="1">
    <citation type="submission" date="2020-07" db="EMBL/GenBank/DDBJ databases">
        <title>Sequencing the genomes of 1000 actinobacteria strains.</title>
        <authorList>
            <person name="Klenk H.-P."/>
        </authorList>
    </citation>
    <scope>NUCLEOTIDE SEQUENCE [LARGE SCALE GENOMIC DNA]</scope>
    <source>
        <strain evidence="4 5">DSM 104006</strain>
    </source>
</reference>
<evidence type="ECO:0000256" key="2">
    <source>
        <dbReference type="SAM" id="MobiDB-lite"/>
    </source>
</evidence>
<dbReference type="EMBL" id="JACCFK010000001">
    <property type="protein sequence ID" value="NYI91417.1"/>
    <property type="molecule type" value="Genomic_DNA"/>
</dbReference>
<proteinExistence type="inferred from homology"/>
<keyword evidence="4" id="KW-0378">Hydrolase</keyword>
<feature type="domain" description="Amidase" evidence="3">
    <location>
        <begin position="25"/>
        <end position="444"/>
    </location>
</feature>
<name>A0A853B9K6_9PSEU</name>
<protein>
    <submittedName>
        <fullName evidence="4">Amidase</fullName>
        <ecNumber evidence="4">3.5.1.4</ecNumber>
    </submittedName>
</protein>
<evidence type="ECO:0000313" key="5">
    <source>
        <dbReference type="Proteomes" id="UP000549616"/>
    </source>
</evidence>
<feature type="region of interest" description="Disordered" evidence="2">
    <location>
        <begin position="144"/>
        <end position="163"/>
    </location>
</feature>
<accession>A0A853B9K6</accession>
<dbReference type="InterPro" id="IPR036928">
    <property type="entry name" value="AS_sf"/>
</dbReference>
<sequence>MDEIWNASAADIAGAVRRGETTAREVIEAHLARIDEVNPLINAVTVRFAEQARAEADRVDRLVRSGTGAGPLAGVPFTVKENIDVAGHPTTHGVPHFADAVPAADAPPVRRLRAAGAIPVGHTNMPDLTIGGNVTVSQLFGETRNPWGTIRTPGGTSGGDGAATASGMTALGLGNDSGGSVRLPAMYCGVAALKPSHGRIATDHRIGGQDPTLAAQVFPVDGPIARTVADLGLAFGALAGTDPADPRTVPAPVTGPELPKRVAVCADPAGLGVHPQVREQIRRAADALADAGYEVTEAEPPRLADVLTSYGTLITAEFGLRWPSIRALLTDESARHMELSMARQPPADLEGYLAATATRFGAQRDWAAFAGQYPLILGPVTTERPFDADPSDADAALRIMLGMRLCTATSCLGVPAVAVPTAVVDGQPLGVQVIGPWYREDTCLAAARVLESRFGTFTPVRAPVLDR</sequence>
<dbReference type="AlphaFoldDB" id="A0A853B9K6"/>
<dbReference type="SUPFAM" id="SSF75304">
    <property type="entry name" value="Amidase signature (AS) enzymes"/>
    <property type="match status" value="1"/>
</dbReference>
<comment type="caution">
    <text evidence="4">The sequence shown here is derived from an EMBL/GenBank/DDBJ whole genome shotgun (WGS) entry which is preliminary data.</text>
</comment>
<dbReference type="GO" id="GO:0004040">
    <property type="term" value="F:amidase activity"/>
    <property type="evidence" value="ECO:0007669"/>
    <property type="project" value="UniProtKB-EC"/>
</dbReference>
<keyword evidence="5" id="KW-1185">Reference proteome</keyword>
<dbReference type="Pfam" id="PF01425">
    <property type="entry name" value="Amidase"/>
    <property type="match status" value="1"/>
</dbReference>
<organism evidence="4 5">
    <name type="scientific">Amycolatopsis endophytica</name>
    <dbReference type="NCBI Taxonomy" id="860233"/>
    <lineage>
        <taxon>Bacteria</taxon>
        <taxon>Bacillati</taxon>
        <taxon>Actinomycetota</taxon>
        <taxon>Actinomycetes</taxon>
        <taxon>Pseudonocardiales</taxon>
        <taxon>Pseudonocardiaceae</taxon>
        <taxon>Amycolatopsis</taxon>
    </lineage>
</organism>
<dbReference type="Proteomes" id="UP000549616">
    <property type="component" value="Unassembled WGS sequence"/>
</dbReference>
<dbReference type="PANTHER" id="PTHR11895">
    <property type="entry name" value="TRANSAMIDASE"/>
    <property type="match status" value="1"/>
</dbReference>
<dbReference type="RefSeq" id="WP_179775306.1">
    <property type="nucleotide sequence ID" value="NZ_JACCFK010000001.1"/>
</dbReference>
<comment type="similarity">
    <text evidence="1">Belongs to the amidase family.</text>
</comment>
<dbReference type="PANTHER" id="PTHR11895:SF7">
    <property type="entry name" value="GLUTAMYL-TRNA(GLN) AMIDOTRANSFERASE SUBUNIT A, MITOCHONDRIAL"/>
    <property type="match status" value="1"/>
</dbReference>